<gene>
    <name evidence="3" type="ORF">PMEA_00027718</name>
</gene>
<comment type="caution">
    <text evidence="3">The sequence shown here is derived from an EMBL/GenBank/DDBJ whole genome shotgun (WGS) entry which is preliminary data.</text>
</comment>
<dbReference type="AlphaFoldDB" id="A0AAU9XPH1"/>
<accession>A0AAU9XPH1</accession>
<evidence type="ECO:0000313" key="3">
    <source>
        <dbReference type="EMBL" id="CAH3154798.1"/>
    </source>
</evidence>
<keyword evidence="4" id="KW-1185">Reference proteome</keyword>
<reference evidence="3 4" key="1">
    <citation type="submission" date="2022-05" db="EMBL/GenBank/DDBJ databases">
        <authorList>
            <consortium name="Genoscope - CEA"/>
            <person name="William W."/>
        </authorList>
    </citation>
    <scope>NUCLEOTIDE SEQUENCE [LARGE SCALE GENOMIC DNA]</scope>
</reference>
<keyword evidence="1" id="KW-0175">Coiled coil</keyword>
<feature type="compositionally biased region" description="Polar residues" evidence="2">
    <location>
        <begin position="11"/>
        <end position="24"/>
    </location>
</feature>
<sequence>MSTSTSSSNSQQWGPTQASFSSDRSAGDSAFLVRLQSREREIKALKDEIDKLRENEERNHVKIKALERKIEELETEKRLLKEQVNLQSSELDLVKKRVDALEEVQVSLLLATMCDEIQNMMFKRIFPQRFNSKIQRKVKDIEDMLRTSGDGEKRKWALLQDELNWKYCHFDAVRSLKRVRNTRAHPVAKLTEEALKESVLKMTEEHFFEEDDNWLSVEVVNELITMWKHLKEKH</sequence>
<evidence type="ECO:0000256" key="1">
    <source>
        <dbReference type="SAM" id="Coils"/>
    </source>
</evidence>
<feature type="region of interest" description="Disordered" evidence="2">
    <location>
        <begin position="1"/>
        <end position="26"/>
    </location>
</feature>
<feature type="compositionally biased region" description="Low complexity" evidence="2">
    <location>
        <begin position="1"/>
        <end position="10"/>
    </location>
</feature>
<dbReference type="EMBL" id="CALNXJ010000056">
    <property type="protein sequence ID" value="CAH3154798.1"/>
    <property type="molecule type" value="Genomic_DNA"/>
</dbReference>
<proteinExistence type="predicted"/>
<organism evidence="3 4">
    <name type="scientific">Pocillopora meandrina</name>
    <dbReference type="NCBI Taxonomy" id="46732"/>
    <lineage>
        <taxon>Eukaryota</taxon>
        <taxon>Metazoa</taxon>
        <taxon>Cnidaria</taxon>
        <taxon>Anthozoa</taxon>
        <taxon>Hexacorallia</taxon>
        <taxon>Scleractinia</taxon>
        <taxon>Astrocoeniina</taxon>
        <taxon>Pocilloporidae</taxon>
        <taxon>Pocillopora</taxon>
    </lineage>
</organism>
<dbReference type="Proteomes" id="UP001159428">
    <property type="component" value="Unassembled WGS sequence"/>
</dbReference>
<protein>
    <submittedName>
        <fullName evidence="3">Uncharacterized protein</fullName>
    </submittedName>
</protein>
<evidence type="ECO:0000313" key="4">
    <source>
        <dbReference type="Proteomes" id="UP001159428"/>
    </source>
</evidence>
<feature type="coiled-coil region" evidence="1">
    <location>
        <begin position="35"/>
        <end position="90"/>
    </location>
</feature>
<evidence type="ECO:0000256" key="2">
    <source>
        <dbReference type="SAM" id="MobiDB-lite"/>
    </source>
</evidence>
<name>A0AAU9XPH1_9CNID</name>